<dbReference type="RefSeq" id="WP_094605503.1">
    <property type="nucleotide sequence ID" value="NZ_CP155573.1"/>
</dbReference>
<name>A0ABZ3IK41_9FIRM</name>
<feature type="binding site" evidence="2">
    <location>
        <position position="102"/>
    </location>
    <ligand>
        <name>ATP</name>
        <dbReference type="ChEBI" id="CHEBI:30616"/>
    </ligand>
</feature>
<comment type="function">
    <text evidence="2">Catalyzes the formation of N(4)-acetylcytidine (ac(4)C) at the wobble position of elongator tRNA(Met), using acetate and ATP as substrates. First activates an acetate ion to form acetyladenylate (Ac-AMP) and then transfers the acetyl group to tRNA to form ac(4)C34.</text>
</comment>
<comment type="catalytic activity">
    <reaction evidence="2">
        <text>cytidine(34) in elongator tRNA(Met) + acetate + ATP = N(4)-acetylcytidine(34) in elongator tRNA(Met) + AMP + diphosphate</text>
        <dbReference type="Rhea" id="RHEA:58144"/>
        <dbReference type="Rhea" id="RHEA-COMP:10693"/>
        <dbReference type="Rhea" id="RHEA-COMP:10694"/>
        <dbReference type="ChEBI" id="CHEBI:30089"/>
        <dbReference type="ChEBI" id="CHEBI:30616"/>
        <dbReference type="ChEBI" id="CHEBI:33019"/>
        <dbReference type="ChEBI" id="CHEBI:74900"/>
        <dbReference type="ChEBI" id="CHEBI:82748"/>
        <dbReference type="ChEBI" id="CHEBI:456215"/>
    </reaction>
</comment>
<comment type="similarity">
    <text evidence="2">Belongs to the TmcAL family.</text>
</comment>
<dbReference type="InterPro" id="IPR014729">
    <property type="entry name" value="Rossmann-like_a/b/a_fold"/>
</dbReference>
<keyword evidence="2" id="KW-0963">Cytoplasm</keyword>
<comment type="subcellular location">
    <subcellularLocation>
        <location evidence="2">Cytoplasm</location>
    </subcellularLocation>
</comment>
<dbReference type="EC" id="6.3.4.-" evidence="2"/>
<evidence type="ECO:0000313" key="3">
    <source>
        <dbReference type="EMBL" id="XFO66056.1"/>
    </source>
</evidence>
<keyword evidence="2" id="KW-0067">ATP-binding</keyword>
<organism evidence="3 4">
    <name type="scientific">Sporomusa silvacetica DSM 10669</name>
    <dbReference type="NCBI Taxonomy" id="1123289"/>
    <lineage>
        <taxon>Bacteria</taxon>
        <taxon>Bacillati</taxon>
        <taxon>Bacillota</taxon>
        <taxon>Negativicutes</taxon>
        <taxon>Selenomonadales</taxon>
        <taxon>Sporomusaceae</taxon>
        <taxon>Sporomusa</taxon>
    </lineage>
</organism>
<dbReference type="GO" id="GO:0016874">
    <property type="term" value="F:ligase activity"/>
    <property type="evidence" value="ECO:0007669"/>
    <property type="project" value="UniProtKB-KW"/>
</dbReference>
<feature type="binding site" evidence="2">
    <location>
        <begin position="7"/>
        <end position="20"/>
    </location>
    <ligand>
        <name>ATP</name>
        <dbReference type="ChEBI" id="CHEBI:30616"/>
    </ligand>
</feature>
<evidence type="ECO:0000313" key="4">
    <source>
        <dbReference type="Proteomes" id="UP000216752"/>
    </source>
</evidence>
<dbReference type="PANTHER" id="PTHR37825:SF1">
    <property type="entry name" value="TRNA(MET) CYTIDINE ACETATE LIGASE"/>
    <property type="match status" value="1"/>
</dbReference>
<dbReference type="EMBL" id="CP155573">
    <property type="protein sequence ID" value="XFO66056.1"/>
    <property type="molecule type" value="Genomic_DNA"/>
</dbReference>
<keyword evidence="2" id="KW-0820">tRNA-binding</keyword>
<gene>
    <name evidence="2 3" type="primary">tmcAL</name>
    <name evidence="3" type="ORF">SPSIL_022060</name>
</gene>
<keyword evidence="1 2" id="KW-0819">tRNA processing</keyword>
<keyword evidence="2" id="KW-0694">RNA-binding</keyword>
<dbReference type="Gene3D" id="3.40.50.620">
    <property type="entry name" value="HUPs"/>
    <property type="match status" value="1"/>
</dbReference>
<sequence>MNVVGMIVEYNPFHNGHLWHLNEAKRISGAQFAIGIMSGNFLQRGEPAIADKWSRAAMAVQAGADLIIELPTVFSVRSAQYFAAGGIQLLSRLGVVSHVCFGTETPDLSLLASVANCLNKQGVIDRMRQQMKTGQTYAASLAAALSTESGVASSLIQTPNNLLAIEYLRAITAYAPQLKPLPIQRLGANYHDNQVTSTIASATAVRTALLENSMLSPSSMVWKSLPPVCASQINNLVSIGRVPVALQAFSNMILAKIRTMSLDELAALPEVTEGLHNRISDAALKATTVQELLFYSKSKRYTLTRLQRIIIYALLGITKDKLTQFDQLGPLYARVLAFNRNGRKLLKEISQQATVPVITKTAQFLTSKQRQHSNLPPLQAMLAYDIVTTDIYVLGSPNYQWRSGGQDYQASPHYIPD</sequence>
<feature type="binding site" evidence="2">
    <location>
        <position position="160"/>
    </location>
    <ligand>
        <name>ATP</name>
        <dbReference type="ChEBI" id="CHEBI:30616"/>
    </ligand>
</feature>
<accession>A0ABZ3IK41</accession>
<dbReference type="Proteomes" id="UP000216752">
    <property type="component" value="Chromosome"/>
</dbReference>
<dbReference type="Pfam" id="PF05636">
    <property type="entry name" value="HIGH_NTase1"/>
    <property type="match status" value="1"/>
</dbReference>
<keyword evidence="2 3" id="KW-0436">Ligase</keyword>
<feature type="binding site" evidence="2">
    <location>
        <position position="185"/>
    </location>
    <ligand>
        <name>ATP</name>
        <dbReference type="ChEBI" id="CHEBI:30616"/>
    </ligand>
</feature>
<dbReference type="PANTHER" id="PTHR37825">
    <property type="entry name" value="TRNA(MET) CYTIDINE ACETATE LIGASE"/>
    <property type="match status" value="1"/>
</dbReference>
<evidence type="ECO:0000256" key="1">
    <source>
        <dbReference type="ARBA" id="ARBA00022694"/>
    </source>
</evidence>
<protein>
    <recommendedName>
        <fullName evidence="2">tRNA(Met) cytidine acetate ligase</fullName>
        <ecNumber evidence="2">6.3.4.-</ecNumber>
    </recommendedName>
</protein>
<proteinExistence type="inferred from homology"/>
<dbReference type="HAMAP" id="MF_01539">
    <property type="entry name" value="TmcAL"/>
    <property type="match status" value="1"/>
</dbReference>
<reference evidence="3" key="1">
    <citation type="submission" date="2024-05" db="EMBL/GenBank/DDBJ databases">
        <title>Isolation and characterization of Sporomusa carbonis sp. nov., a carboxydotrophic hydrogenogen in the genus of Sporomusa isolated from a charcoal burning pile.</title>
        <authorList>
            <person name="Boeer T."/>
            <person name="Rosenbaum F."/>
            <person name="Eysell L."/>
            <person name="Mueller V."/>
            <person name="Daniel R."/>
            <person name="Poehlein A."/>
        </authorList>
    </citation>
    <scope>NUCLEOTIDE SEQUENCE [LARGE SCALE GENOMIC DNA]</scope>
    <source>
        <strain evidence="3">DSM 10669</strain>
    </source>
</reference>
<keyword evidence="2" id="KW-0547">Nucleotide-binding</keyword>
<evidence type="ECO:0000256" key="2">
    <source>
        <dbReference type="HAMAP-Rule" id="MF_01539"/>
    </source>
</evidence>
<keyword evidence="4" id="KW-1185">Reference proteome</keyword>
<comment type="caution">
    <text evidence="2">Lacks conserved residue(s) required for the propagation of feature annotation.</text>
</comment>
<dbReference type="InterPro" id="IPR008513">
    <property type="entry name" value="tRNA(Met)_cyd_acetate_ligase"/>
</dbReference>
<dbReference type="NCBIfam" id="NF010191">
    <property type="entry name" value="PRK13670.1"/>
    <property type="match status" value="1"/>
</dbReference>
<dbReference type="SUPFAM" id="SSF52374">
    <property type="entry name" value="Nucleotidylyl transferase"/>
    <property type="match status" value="1"/>
</dbReference>